<reference evidence="2 3" key="1">
    <citation type="submission" date="2018-11" db="EMBL/GenBank/DDBJ databases">
        <authorList>
            <consortium name="Pathogen Informatics"/>
        </authorList>
    </citation>
    <scope>NUCLEOTIDE SEQUENCE [LARGE SCALE GENOMIC DNA]</scope>
</reference>
<evidence type="ECO:0000313" key="3">
    <source>
        <dbReference type="Proteomes" id="UP000050761"/>
    </source>
</evidence>
<proteinExistence type="predicted"/>
<dbReference type="OrthoDB" id="5863995at2759"/>
<dbReference type="EMBL" id="UZAH01026560">
    <property type="protein sequence ID" value="VDO82410.1"/>
    <property type="molecule type" value="Genomic_DNA"/>
</dbReference>
<organism evidence="3 4">
    <name type="scientific">Heligmosomoides polygyrus</name>
    <name type="common">Parasitic roundworm</name>
    <dbReference type="NCBI Taxonomy" id="6339"/>
    <lineage>
        <taxon>Eukaryota</taxon>
        <taxon>Metazoa</taxon>
        <taxon>Ecdysozoa</taxon>
        <taxon>Nematoda</taxon>
        <taxon>Chromadorea</taxon>
        <taxon>Rhabditida</taxon>
        <taxon>Rhabditina</taxon>
        <taxon>Rhabditomorpha</taxon>
        <taxon>Strongyloidea</taxon>
        <taxon>Heligmosomidae</taxon>
        <taxon>Heligmosomoides</taxon>
    </lineage>
</organism>
<feature type="region of interest" description="Disordered" evidence="1">
    <location>
        <begin position="344"/>
        <end position="369"/>
    </location>
</feature>
<dbReference type="AlphaFoldDB" id="A0A183FQ48"/>
<name>A0A183FQ48_HELPZ</name>
<evidence type="ECO:0000256" key="1">
    <source>
        <dbReference type="SAM" id="MobiDB-lite"/>
    </source>
</evidence>
<protein>
    <submittedName>
        <fullName evidence="4">Rad21_Rec8 domain-containing protein</fullName>
    </submittedName>
</protein>
<reference evidence="4" key="2">
    <citation type="submission" date="2019-09" db="UniProtKB">
        <authorList>
            <consortium name="WormBaseParasite"/>
        </authorList>
    </citation>
    <scope>IDENTIFICATION</scope>
</reference>
<dbReference type="Proteomes" id="UP000050761">
    <property type="component" value="Unassembled WGS sequence"/>
</dbReference>
<accession>A0A183FQ48</accession>
<evidence type="ECO:0000313" key="4">
    <source>
        <dbReference type="WBParaSite" id="HPBE_0000982501-mRNA-1"/>
    </source>
</evidence>
<evidence type="ECO:0000313" key="2">
    <source>
        <dbReference type="EMBL" id="VDO82410.1"/>
    </source>
</evidence>
<gene>
    <name evidence="2" type="ORF">HPBE_LOCUS9826</name>
</gene>
<keyword evidence="3" id="KW-1185">Reference proteome</keyword>
<dbReference type="WBParaSite" id="HPBE_0000982501-mRNA-1">
    <property type="protein sequence ID" value="HPBE_0000982501-mRNA-1"/>
    <property type="gene ID" value="HPBE_0000982501"/>
</dbReference>
<sequence length="369" mass="41486">MVLQNTMAEPSRYEDELLRTPEDDEMIDENVEQLRHEVENLGQKPREDVIKRTAPLRDAIAIDFESIAPEVLREFAERKLRERSRNATIIGHREILQGCSAISSGTIGHLRFDTVFSLARLISIYDHGRCLERKRLLMMDAKYVFITLSGVRKAFLYFKKCCDHILRGLATHDGSSLALPHDGGTGLPIEELNDANNEGVRFAKSNDWDEMEANEEPSKPLIILPESFSMVDVFFKAQPTVRRQIYHELSEIGGILDRSESQCCVIVGPTTDVPPSKREWCKLASSLAAAARNGMKIIVLAPPRGDKAYERNRIDMNEALELAKSVAVLAKQNLISCIPLIESSTEQSHGPGARPRSSSNENYSKEFHL</sequence>
<accession>A0A3P7Y471</accession>